<gene>
    <name evidence="2" type="ORF">UFOPK2754_00272</name>
    <name evidence="3" type="ORF">UFOPK3139_02771</name>
    <name evidence="4" type="ORF">UFOPK3543_00392</name>
    <name evidence="5" type="ORF">UFOPK3967_01152</name>
</gene>
<evidence type="ECO:0000313" key="5">
    <source>
        <dbReference type="EMBL" id="CAB4993266.1"/>
    </source>
</evidence>
<dbReference type="InterPro" id="IPR032710">
    <property type="entry name" value="NTF2-like_dom_sf"/>
</dbReference>
<reference evidence="4" key="1">
    <citation type="submission" date="2020-05" db="EMBL/GenBank/DDBJ databases">
        <authorList>
            <person name="Chiriac C."/>
            <person name="Salcher M."/>
            <person name="Ghai R."/>
            <person name="Kavagutti S V."/>
        </authorList>
    </citation>
    <scope>NUCLEOTIDE SEQUENCE</scope>
</reference>
<evidence type="ECO:0000313" key="2">
    <source>
        <dbReference type="EMBL" id="CAB4727778.1"/>
    </source>
</evidence>
<dbReference type="EMBL" id="CAFBOS010000058">
    <property type="protein sequence ID" value="CAB4993266.1"/>
    <property type="molecule type" value="Genomic_DNA"/>
</dbReference>
<dbReference type="AlphaFoldDB" id="A0A6J7FCE4"/>
<dbReference type="SUPFAM" id="SSF54427">
    <property type="entry name" value="NTF2-like"/>
    <property type="match status" value="1"/>
</dbReference>
<feature type="domain" description="Limonene-1,2-epoxide hydrolase" evidence="1">
    <location>
        <begin position="7"/>
        <end position="116"/>
    </location>
</feature>
<proteinExistence type="predicted"/>
<dbReference type="Pfam" id="PF07858">
    <property type="entry name" value="LEH"/>
    <property type="match status" value="1"/>
</dbReference>
<dbReference type="EMBL" id="CAFBMH010000008">
    <property type="protein sequence ID" value="CAB4892731.1"/>
    <property type="molecule type" value="Genomic_DNA"/>
</dbReference>
<dbReference type="Gene3D" id="3.10.450.50">
    <property type="match status" value="1"/>
</dbReference>
<name>A0A6J7FCE4_9ZZZZ</name>
<accession>A0A6J7FCE4</accession>
<protein>
    <submittedName>
        <fullName evidence="4">Unannotated protein</fullName>
    </submittedName>
</protein>
<evidence type="ECO:0000313" key="3">
    <source>
        <dbReference type="EMBL" id="CAB4836283.1"/>
    </source>
</evidence>
<organism evidence="4">
    <name type="scientific">freshwater metagenome</name>
    <dbReference type="NCBI Taxonomy" id="449393"/>
    <lineage>
        <taxon>unclassified sequences</taxon>
        <taxon>metagenomes</taxon>
        <taxon>ecological metagenomes</taxon>
    </lineage>
</organism>
<sequence length="120" mass="13211">MTSSPDAIVTEFCAAWTRMDADELAAYFTEDGVYHNIPMAAAEGREAVHAMLVGMKSMISSIRFEVHHQVANGGVVMNERTDHLEMGGKTIALPVVGVFEIVDGKIRAWRDYFDMAQFAG</sequence>
<evidence type="ECO:0000259" key="1">
    <source>
        <dbReference type="Pfam" id="PF07858"/>
    </source>
</evidence>
<dbReference type="InterPro" id="IPR013100">
    <property type="entry name" value="LEH"/>
</dbReference>
<dbReference type="EMBL" id="CAEZYR010000006">
    <property type="protein sequence ID" value="CAB4727778.1"/>
    <property type="molecule type" value="Genomic_DNA"/>
</dbReference>
<evidence type="ECO:0000313" key="4">
    <source>
        <dbReference type="EMBL" id="CAB4892731.1"/>
    </source>
</evidence>
<dbReference type="EMBL" id="CAFABA010000162">
    <property type="protein sequence ID" value="CAB4836283.1"/>
    <property type="molecule type" value="Genomic_DNA"/>
</dbReference>